<dbReference type="Pfam" id="PF08327">
    <property type="entry name" value="AHSA1"/>
    <property type="match status" value="1"/>
</dbReference>
<gene>
    <name evidence="3" type="ORF">DVK85_10845</name>
</gene>
<dbReference type="InterPro" id="IPR013538">
    <property type="entry name" value="ASHA1/2-like_C"/>
</dbReference>
<dbReference type="Proteomes" id="UP000253951">
    <property type="component" value="Chromosome"/>
</dbReference>
<dbReference type="InterPro" id="IPR023393">
    <property type="entry name" value="START-like_dom_sf"/>
</dbReference>
<reference evidence="3 4" key="1">
    <citation type="submission" date="2018-07" db="EMBL/GenBank/DDBJ databases">
        <title>Complete genome sequence of Flavobacterium arcticum type strain SM1502T.</title>
        <authorList>
            <person name="Li Y."/>
            <person name="Li D.-D."/>
        </authorList>
    </citation>
    <scope>NUCLEOTIDE SEQUENCE [LARGE SCALE GENOMIC DNA]</scope>
    <source>
        <strain evidence="3 4">SM1502</strain>
    </source>
</reference>
<dbReference type="AlphaFoldDB" id="A0A345HDN8"/>
<keyword evidence="4" id="KW-1185">Reference proteome</keyword>
<dbReference type="Gene3D" id="3.30.530.20">
    <property type="match status" value="1"/>
</dbReference>
<evidence type="ECO:0000313" key="4">
    <source>
        <dbReference type="Proteomes" id="UP000253951"/>
    </source>
</evidence>
<accession>A0A345HDN8</accession>
<feature type="domain" description="Activator of Hsp90 ATPase homologue 1/2-like C-terminal" evidence="2">
    <location>
        <begin position="13"/>
        <end position="140"/>
    </location>
</feature>
<sequence>METKPLVVTRTYNAPVTHVWQALTDVEKMRQWYFDLKDFKAEIGFKFNFVGCDHDGENFIHLCEVTEVIPETKLTYSWKYDGYDGISYVTFELFPEDDKTKLILTHTDLDTFPSIEELKRDNFEKGWNQILGTSLKEYVEKK</sequence>
<evidence type="ECO:0000313" key="3">
    <source>
        <dbReference type="EMBL" id="AXG74698.1"/>
    </source>
</evidence>
<comment type="similarity">
    <text evidence="1">Belongs to the AHA1 family.</text>
</comment>
<dbReference type="RefSeq" id="WP_114678456.1">
    <property type="nucleotide sequence ID" value="NZ_CP031188.1"/>
</dbReference>
<dbReference type="EMBL" id="CP031188">
    <property type="protein sequence ID" value="AXG74698.1"/>
    <property type="molecule type" value="Genomic_DNA"/>
</dbReference>
<dbReference type="SUPFAM" id="SSF55961">
    <property type="entry name" value="Bet v1-like"/>
    <property type="match status" value="1"/>
</dbReference>
<dbReference type="CDD" id="cd07814">
    <property type="entry name" value="SRPBCC_CalC_Aha1-like"/>
    <property type="match status" value="1"/>
</dbReference>
<proteinExistence type="inferred from homology"/>
<dbReference type="KEGG" id="fat:DVK85_10845"/>
<evidence type="ECO:0000259" key="2">
    <source>
        <dbReference type="Pfam" id="PF08327"/>
    </source>
</evidence>
<organism evidence="3 4">
    <name type="scientific">Flavobacterium arcticum</name>
    <dbReference type="NCBI Taxonomy" id="1784713"/>
    <lineage>
        <taxon>Bacteria</taxon>
        <taxon>Pseudomonadati</taxon>
        <taxon>Bacteroidota</taxon>
        <taxon>Flavobacteriia</taxon>
        <taxon>Flavobacteriales</taxon>
        <taxon>Flavobacteriaceae</taxon>
        <taxon>Flavobacterium</taxon>
    </lineage>
</organism>
<protein>
    <submittedName>
        <fullName evidence="3">SRPBCC domain-containing protein</fullName>
    </submittedName>
</protein>
<name>A0A345HDN8_9FLAO</name>
<dbReference type="OrthoDB" id="2355173at2"/>
<evidence type="ECO:0000256" key="1">
    <source>
        <dbReference type="ARBA" id="ARBA00006817"/>
    </source>
</evidence>